<dbReference type="EMBL" id="ANLA01000010">
    <property type="protein sequence ID" value="EMQ95049.1"/>
    <property type="molecule type" value="Genomic_DNA"/>
</dbReference>
<dbReference type="OrthoDB" id="1144137at2"/>
<name>M7MZX3_9FLAO</name>
<organism evidence="1 2">
    <name type="scientific">Xanthomarina gelatinilytica</name>
    <dbReference type="NCBI Taxonomy" id="1137281"/>
    <lineage>
        <taxon>Bacteria</taxon>
        <taxon>Pseudomonadati</taxon>
        <taxon>Bacteroidota</taxon>
        <taxon>Flavobacteriia</taxon>
        <taxon>Flavobacteriales</taxon>
        <taxon>Flavobacteriaceae</taxon>
        <taxon>Xanthomarina</taxon>
    </lineage>
</organism>
<dbReference type="Proteomes" id="UP000012024">
    <property type="component" value="Unassembled WGS sequence"/>
</dbReference>
<gene>
    <name evidence="1" type="ORF">D778_00046</name>
</gene>
<dbReference type="eggNOG" id="ENOG5032RAS">
    <property type="taxonomic scope" value="Bacteria"/>
</dbReference>
<dbReference type="PATRIC" id="fig|1137281.3.peg.1480"/>
<dbReference type="RefSeq" id="WP_007649223.1">
    <property type="nucleotide sequence ID" value="NZ_ANLA01000010.1"/>
</dbReference>
<comment type="caution">
    <text evidence="1">The sequence shown here is derived from an EMBL/GenBank/DDBJ whole genome shotgun (WGS) entry which is preliminary data.</text>
</comment>
<dbReference type="AlphaFoldDB" id="M7MZX3"/>
<dbReference type="GeneID" id="98641359"/>
<proteinExistence type="predicted"/>
<accession>M7MZX3</accession>
<protein>
    <submittedName>
        <fullName evidence="1">Uncharacterized protein</fullName>
    </submittedName>
</protein>
<evidence type="ECO:0000313" key="2">
    <source>
        <dbReference type="Proteomes" id="UP000012024"/>
    </source>
</evidence>
<reference evidence="1 2" key="1">
    <citation type="submission" date="2012-12" db="EMBL/GenBank/DDBJ databases">
        <title>Genome assembly of Formosa sp. AK20.</title>
        <authorList>
            <person name="Kumar R."/>
            <person name="Khatri I."/>
            <person name="Vaidya B."/>
            <person name="Subramanian S."/>
            <person name="Pinnaka A."/>
        </authorList>
    </citation>
    <scope>NUCLEOTIDE SEQUENCE [LARGE SCALE GENOMIC DNA]</scope>
    <source>
        <strain evidence="1 2">AK20</strain>
    </source>
</reference>
<evidence type="ECO:0000313" key="1">
    <source>
        <dbReference type="EMBL" id="EMQ95049.1"/>
    </source>
</evidence>
<keyword evidence="2" id="KW-1185">Reference proteome</keyword>
<sequence length="182" mass="20805">MKHLIYIATFLVPTVFFAQEKPTNVSEETTTKTVTVDDGREVVEKKVKVTTREEQQIKLAESDKHKVNQDVVDSPSKVTQTIEVDNDMDPFYDSKTKSVYYTYNDDNYIFKRNDNGFIVSEVGADAGMKYGHGMSTSRANNYVFSSKDYNGIGYFDANNNFIVEYYDADSNAIVKKVFKMTR</sequence>